<dbReference type="PANTHER" id="PTHR32322:SF2">
    <property type="entry name" value="EAMA DOMAIN-CONTAINING PROTEIN"/>
    <property type="match status" value="1"/>
</dbReference>
<evidence type="ECO:0000256" key="3">
    <source>
        <dbReference type="ARBA" id="ARBA00022989"/>
    </source>
</evidence>
<protein>
    <submittedName>
        <fullName evidence="7">DMT family transporter</fullName>
    </submittedName>
</protein>
<comment type="caution">
    <text evidence="7">The sequence shown here is derived from an EMBL/GenBank/DDBJ whole genome shotgun (WGS) entry which is preliminary data.</text>
</comment>
<organism evidence="7 8">
    <name type="scientific">Halohasta litorea</name>
    <dbReference type="NCBI Taxonomy" id="869891"/>
    <lineage>
        <taxon>Archaea</taxon>
        <taxon>Methanobacteriati</taxon>
        <taxon>Methanobacteriota</taxon>
        <taxon>Stenosarchaea group</taxon>
        <taxon>Halobacteria</taxon>
        <taxon>Halobacteriales</taxon>
        <taxon>Haloferacaceae</taxon>
        <taxon>Halohasta</taxon>
    </lineage>
</organism>
<keyword evidence="3 5" id="KW-1133">Transmembrane helix</keyword>
<gene>
    <name evidence="7" type="ORF">ACFSBW_07115</name>
</gene>
<dbReference type="InterPro" id="IPR050638">
    <property type="entry name" value="AA-Vitamin_Transporters"/>
</dbReference>
<feature type="transmembrane region" description="Helical" evidence="5">
    <location>
        <begin position="152"/>
        <end position="172"/>
    </location>
</feature>
<dbReference type="EMBL" id="JBHUDM010000002">
    <property type="protein sequence ID" value="MFD1641640.1"/>
    <property type="molecule type" value="Genomic_DNA"/>
</dbReference>
<feature type="transmembrane region" description="Helical" evidence="5">
    <location>
        <begin position="248"/>
        <end position="267"/>
    </location>
</feature>
<evidence type="ECO:0000259" key="6">
    <source>
        <dbReference type="Pfam" id="PF00892"/>
    </source>
</evidence>
<accession>A0ABD6D5Y9</accession>
<feature type="transmembrane region" description="Helical" evidence="5">
    <location>
        <begin position="123"/>
        <end position="140"/>
    </location>
</feature>
<feature type="transmembrane region" description="Helical" evidence="5">
    <location>
        <begin position="94"/>
        <end position="116"/>
    </location>
</feature>
<feature type="domain" description="EamA" evidence="6">
    <location>
        <begin position="157"/>
        <end position="289"/>
    </location>
</feature>
<dbReference type="Pfam" id="PF00892">
    <property type="entry name" value="EamA"/>
    <property type="match status" value="2"/>
</dbReference>
<comment type="subcellular location">
    <subcellularLocation>
        <location evidence="1">Membrane</location>
        <topology evidence="1">Multi-pass membrane protein</topology>
    </subcellularLocation>
</comment>
<keyword evidence="8" id="KW-1185">Reference proteome</keyword>
<evidence type="ECO:0000256" key="5">
    <source>
        <dbReference type="SAM" id="Phobius"/>
    </source>
</evidence>
<dbReference type="Proteomes" id="UP001597052">
    <property type="component" value="Unassembled WGS sequence"/>
</dbReference>
<proteinExistence type="predicted"/>
<evidence type="ECO:0000256" key="4">
    <source>
        <dbReference type="ARBA" id="ARBA00023136"/>
    </source>
</evidence>
<dbReference type="PANTHER" id="PTHR32322">
    <property type="entry name" value="INNER MEMBRANE TRANSPORTER"/>
    <property type="match status" value="1"/>
</dbReference>
<keyword evidence="2 5" id="KW-0812">Transmembrane</keyword>
<evidence type="ECO:0000313" key="8">
    <source>
        <dbReference type="Proteomes" id="UP001597052"/>
    </source>
</evidence>
<keyword evidence="4 5" id="KW-0472">Membrane</keyword>
<dbReference type="InterPro" id="IPR000620">
    <property type="entry name" value="EamA_dom"/>
</dbReference>
<name>A0ABD6D5Y9_9EURY</name>
<dbReference type="SUPFAM" id="SSF103481">
    <property type="entry name" value="Multidrug resistance efflux transporter EmrE"/>
    <property type="match status" value="2"/>
</dbReference>
<feature type="transmembrane region" description="Helical" evidence="5">
    <location>
        <begin position="67"/>
        <end position="88"/>
    </location>
</feature>
<feature type="transmembrane region" description="Helical" evidence="5">
    <location>
        <begin position="184"/>
        <end position="205"/>
    </location>
</feature>
<dbReference type="GO" id="GO:0016020">
    <property type="term" value="C:membrane"/>
    <property type="evidence" value="ECO:0007669"/>
    <property type="project" value="UniProtKB-SubCell"/>
</dbReference>
<evidence type="ECO:0000256" key="1">
    <source>
        <dbReference type="ARBA" id="ARBA00004141"/>
    </source>
</evidence>
<evidence type="ECO:0000313" key="7">
    <source>
        <dbReference type="EMBL" id="MFD1641640.1"/>
    </source>
</evidence>
<feature type="transmembrane region" description="Helical" evidence="5">
    <location>
        <begin position="273"/>
        <end position="289"/>
    </location>
</feature>
<feature type="domain" description="EamA" evidence="6">
    <location>
        <begin position="9"/>
        <end position="139"/>
    </location>
</feature>
<dbReference type="InterPro" id="IPR037185">
    <property type="entry name" value="EmrE-like"/>
</dbReference>
<evidence type="ECO:0000256" key="2">
    <source>
        <dbReference type="ARBA" id="ARBA00022692"/>
    </source>
</evidence>
<dbReference type="AlphaFoldDB" id="A0ABD6D5Y9"/>
<reference evidence="7 8" key="1">
    <citation type="journal article" date="2019" name="Int. J. Syst. Evol. Microbiol.">
        <title>The Global Catalogue of Microorganisms (GCM) 10K type strain sequencing project: providing services to taxonomists for standard genome sequencing and annotation.</title>
        <authorList>
            <consortium name="The Broad Institute Genomics Platform"/>
            <consortium name="The Broad Institute Genome Sequencing Center for Infectious Disease"/>
            <person name="Wu L."/>
            <person name="Ma J."/>
        </authorList>
    </citation>
    <scope>NUCLEOTIDE SEQUENCE [LARGE SCALE GENOMIC DNA]</scope>
    <source>
        <strain evidence="7 8">CGMCC 1.10593</strain>
    </source>
</reference>
<feature type="transmembrane region" description="Helical" evidence="5">
    <location>
        <begin position="33"/>
        <end position="55"/>
    </location>
</feature>
<sequence>MSTYRNGGLFLLLSFLWGTSFMAIKVGLEFMPPVLFAAFRYDLAAIGMLAYAAAATEYWRPRSRADWTVVGIGAILIIALYNAFLFVGQQGVTSGVAAILIAMNPVLATGFSRLLLPSERLGTVESVGLCLGFLGVGLVARPTATTLLAADLVAPGFVLLAAVAVALGSVLVQRVDSDLPTEGMVAWSTALGAVVLHAISIGLPSESVADVTVTTEAILTVIYLAVFASAVGYVIYFDLLDRLGAIEINLVSYTVPVFAAFSGWLVLSESVDALSALGFAVIFGGFVLLKRETLHERLGSVSPNRE</sequence>
<dbReference type="RefSeq" id="WP_256396760.1">
    <property type="nucleotide sequence ID" value="NZ_JANHDJ010000005.1"/>
</dbReference>
<feature type="transmembrane region" description="Helical" evidence="5">
    <location>
        <begin position="217"/>
        <end position="236"/>
    </location>
</feature>